<dbReference type="EC" id="2.7.4.23" evidence="6"/>
<evidence type="ECO:0000256" key="5">
    <source>
        <dbReference type="ARBA" id="ARBA00022840"/>
    </source>
</evidence>
<dbReference type="SUPFAM" id="SSF52540">
    <property type="entry name" value="P-loop containing nucleoside triphosphate hydrolases"/>
    <property type="match status" value="1"/>
</dbReference>
<dbReference type="HAMAP" id="MF_00836">
    <property type="entry name" value="PhnN"/>
    <property type="match status" value="1"/>
</dbReference>
<evidence type="ECO:0000256" key="4">
    <source>
        <dbReference type="ARBA" id="ARBA00022741"/>
    </source>
</evidence>
<dbReference type="EMBL" id="AAYA01000011">
    <property type="protein sequence ID" value="EBA07008.1"/>
    <property type="molecule type" value="Genomic_DNA"/>
</dbReference>
<evidence type="ECO:0000256" key="2">
    <source>
        <dbReference type="ARBA" id="ARBA00005069"/>
    </source>
</evidence>
<keyword evidence="3 6" id="KW-0808">Transferase</keyword>
<sequence>MSGRLIAVVGPSGVGKDSVMQGIAAASPTVGLVRRVSTRDAAAGGEVFDAVTPTRFGEMRAQGAFCLSWQAHGLSYGIPSRVLEAVRDGAELVANLSRSVLPEAQAQFPCVVVLNLTATPETLAARLAGRGRESAPEIARRLARAGYALPAGMTRIDVSNDGPLERTVTEALARLHPVRA</sequence>
<protein>
    <recommendedName>
        <fullName evidence="6">Ribose 1,5-bisphosphate phosphokinase PhnN</fullName>
        <ecNumber evidence="6">2.7.4.23</ecNumber>
    </recommendedName>
    <alternativeName>
        <fullName evidence="6">Ribose 1,5-bisphosphokinase</fullName>
    </alternativeName>
</protein>
<dbReference type="Gene3D" id="3.40.50.300">
    <property type="entry name" value="P-loop containing nucleotide triphosphate hydrolases"/>
    <property type="match status" value="1"/>
</dbReference>
<evidence type="ECO:0000256" key="1">
    <source>
        <dbReference type="ARBA" id="ARBA00000373"/>
    </source>
</evidence>
<evidence type="ECO:0000256" key="6">
    <source>
        <dbReference type="HAMAP-Rule" id="MF_00836"/>
    </source>
</evidence>
<keyword evidence="9" id="KW-1185">Reference proteome</keyword>
<comment type="caution">
    <text evidence="8">The sequence shown here is derived from an EMBL/GenBank/DDBJ whole genome shotgun (WGS) entry which is preliminary data.</text>
</comment>
<dbReference type="UniPathway" id="UPA00087">
    <property type="reaction ID" value="UER00175"/>
</dbReference>
<evidence type="ECO:0000259" key="7">
    <source>
        <dbReference type="SMART" id="SM00072"/>
    </source>
</evidence>
<proteinExistence type="inferred from homology"/>
<dbReference type="GO" id="GO:0033863">
    <property type="term" value="F:ribose 1,5-bisphosphate phosphokinase activity"/>
    <property type="evidence" value="ECO:0007669"/>
    <property type="project" value="UniProtKB-UniRule"/>
</dbReference>
<dbReference type="Proteomes" id="UP000005713">
    <property type="component" value="Unassembled WGS sequence"/>
</dbReference>
<comment type="catalytic activity">
    <reaction evidence="1 6">
        <text>alpha-D-ribose 1,5-bisphosphate + ATP = 5-phospho-alpha-D-ribose 1-diphosphate + ADP</text>
        <dbReference type="Rhea" id="RHEA:20109"/>
        <dbReference type="ChEBI" id="CHEBI:30616"/>
        <dbReference type="ChEBI" id="CHEBI:58017"/>
        <dbReference type="ChEBI" id="CHEBI:68688"/>
        <dbReference type="ChEBI" id="CHEBI:456216"/>
        <dbReference type="EC" id="2.7.4.23"/>
    </reaction>
</comment>
<dbReference type="RefSeq" id="WP_005861075.1">
    <property type="nucleotide sequence ID" value="NZ_AAYA01000011.1"/>
</dbReference>
<evidence type="ECO:0000313" key="9">
    <source>
        <dbReference type="Proteomes" id="UP000005713"/>
    </source>
</evidence>
<dbReference type="GO" id="GO:0019634">
    <property type="term" value="P:organic phosphonate metabolic process"/>
    <property type="evidence" value="ECO:0007669"/>
    <property type="project" value="UniProtKB-UniRule"/>
</dbReference>
<dbReference type="OrthoDB" id="341217at2"/>
<feature type="binding site" evidence="6">
    <location>
        <begin position="10"/>
        <end position="17"/>
    </location>
    <ligand>
        <name>ATP</name>
        <dbReference type="ChEBI" id="CHEBI:30616"/>
    </ligand>
</feature>
<dbReference type="NCBIfam" id="TIGR02322">
    <property type="entry name" value="phosphon_PhnN"/>
    <property type="match status" value="1"/>
</dbReference>
<dbReference type="InterPro" id="IPR027417">
    <property type="entry name" value="P-loop_NTPase"/>
</dbReference>
<comment type="function">
    <text evidence="6">Catalyzes the phosphorylation of ribose 1,5-bisphosphate to 5-phospho-D-ribosyl alpha-1-diphosphate (PRPP).</text>
</comment>
<dbReference type="InterPro" id="IPR012699">
    <property type="entry name" value="PhnN"/>
</dbReference>
<dbReference type="eggNOG" id="COG3709">
    <property type="taxonomic scope" value="Bacteria"/>
</dbReference>
<keyword evidence="5 6" id="KW-0067">ATP-binding</keyword>
<evidence type="ECO:0000313" key="8">
    <source>
        <dbReference type="EMBL" id="EBA07008.1"/>
    </source>
</evidence>
<organism evidence="8 9">
    <name type="scientific">Sagittula stellata (strain ATCC 700073 / DSM 11524 / E-37)</name>
    <dbReference type="NCBI Taxonomy" id="388399"/>
    <lineage>
        <taxon>Bacteria</taxon>
        <taxon>Pseudomonadati</taxon>
        <taxon>Pseudomonadota</taxon>
        <taxon>Alphaproteobacteria</taxon>
        <taxon>Rhodobacterales</taxon>
        <taxon>Roseobacteraceae</taxon>
        <taxon>Sagittula</taxon>
    </lineage>
</organism>
<reference evidence="8 9" key="1">
    <citation type="submission" date="2006-06" db="EMBL/GenBank/DDBJ databases">
        <authorList>
            <person name="Moran M.A."/>
            <person name="Ferriera S."/>
            <person name="Johnson J."/>
            <person name="Kravitz S."/>
            <person name="Beeson K."/>
            <person name="Sutton G."/>
            <person name="Rogers Y.-H."/>
            <person name="Friedman R."/>
            <person name="Frazier M."/>
            <person name="Venter J.C."/>
        </authorList>
    </citation>
    <scope>NUCLEOTIDE SEQUENCE [LARGE SCALE GENOMIC DNA]</scope>
    <source>
        <strain evidence="8 9">E-37</strain>
    </source>
</reference>
<dbReference type="AlphaFoldDB" id="A3K6N1"/>
<comment type="pathway">
    <text evidence="2 6">Metabolic intermediate biosynthesis; 5-phospho-alpha-D-ribose 1-diphosphate biosynthesis; 5-phospho-alpha-D-ribose 1-diphosphate from D-ribose 5-phosphate (route II): step 3/3.</text>
</comment>
<dbReference type="GO" id="GO:0005524">
    <property type="term" value="F:ATP binding"/>
    <property type="evidence" value="ECO:0007669"/>
    <property type="project" value="UniProtKB-KW"/>
</dbReference>
<name>A3K6N1_SAGS3</name>
<comment type="similarity">
    <text evidence="6">Belongs to the ribose 1,5-bisphosphokinase family.</text>
</comment>
<feature type="domain" description="Guanylate kinase/L-type calcium channel beta subunit" evidence="7">
    <location>
        <begin position="2"/>
        <end position="179"/>
    </location>
</feature>
<dbReference type="SMART" id="SM00072">
    <property type="entry name" value="GuKc"/>
    <property type="match status" value="1"/>
</dbReference>
<evidence type="ECO:0000256" key="3">
    <source>
        <dbReference type="ARBA" id="ARBA00022679"/>
    </source>
</evidence>
<dbReference type="GO" id="GO:0006015">
    <property type="term" value="P:5-phosphoribose 1-diphosphate biosynthetic process"/>
    <property type="evidence" value="ECO:0007669"/>
    <property type="project" value="UniProtKB-UniRule"/>
</dbReference>
<keyword evidence="4 6" id="KW-0547">Nucleotide-binding</keyword>
<dbReference type="InterPro" id="IPR008145">
    <property type="entry name" value="GK/Ca_channel_bsu"/>
</dbReference>
<accession>A3K6N1</accession>
<gene>
    <name evidence="6" type="primary">phnN</name>
    <name evidence="8" type="ORF">SSE37_12461</name>
</gene>